<dbReference type="PANTHER" id="PTHR34501">
    <property type="entry name" value="PROTEIN YDDL-RELATED"/>
    <property type="match status" value="1"/>
</dbReference>
<gene>
    <name evidence="13" type="ORF">NX778_19410</name>
</gene>
<proteinExistence type="predicted"/>
<keyword evidence="6 11" id="KW-0732">Signal</keyword>
<dbReference type="Gene3D" id="2.40.160.10">
    <property type="entry name" value="Porin"/>
    <property type="match status" value="1"/>
</dbReference>
<evidence type="ECO:0000256" key="5">
    <source>
        <dbReference type="ARBA" id="ARBA00022692"/>
    </source>
</evidence>
<keyword evidence="7" id="KW-0406">Ion transport</keyword>
<dbReference type="CDD" id="cd00342">
    <property type="entry name" value="gram_neg_porins"/>
    <property type="match status" value="1"/>
</dbReference>
<evidence type="ECO:0000256" key="7">
    <source>
        <dbReference type="ARBA" id="ARBA00023065"/>
    </source>
</evidence>
<evidence type="ECO:0000256" key="8">
    <source>
        <dbReference type="ARBA" id="ARBA00023114"/>
    </source>
</evidence>
<dbReference type="EMBL" id="JANUGU010000007">
    <property type="protein sequence ID" value="MCS0660246.1"/>
    <property type="molecule type" value="Genomic_DNA"/>
</dbReference>
<keyword evidence="4" id="KW-1134">Transmembrane beta strand</keyword>
<keyword evidence="5" id="KW-0812">Transmembrane</keyword>
<dbReference type="InterPro" id="IPR023614">
    <property type="entry name" value="Porin_dom_sf"/>
</dbReference>
<feature type="domain" description="Porin" evidence="12">
    <location>
        <begin position="67"/>
        <end position="282"/>
    </location>
</feature>
<evidence type="ECO:0000256" key="4">
    <source>
        <dbReference type="ARBA" id="ARBA00022452"/>
    </source>
</evidence>
<evidence type="ECO:0000256" key="3">
    <source>
        <dbReference type="ARBA" id="ARBA00022448"/>
    </source>
</evidence>
<feature type="signal peptide" evidence="11">
    <location>
        <begin position="1"/>
        <end position="20"/>
    </location>
</feature>
<evidence type="ECO:0000256" key="11">
    <source>
        <dbReference type="SAM" id="SignalP"/>
    </source>
</evidence>
<reference evidence="13 14" key="1">
    <citation type="submission" date="2022-08" db="EMBL/GenBank/DDBJ databases">
        <title>Reclassification of Massilia species as members of the genera Telluria, Duganella, Pseudoduganella, Mokoshia gen. nov. and Zemynaea gen. nov. using orthogonal and non-orthogonal genome-based approaches.</title>
        <authorList>
            <person name="Bowman J.P."/>
        </authorList>
    </citation>
    <scope>NUCLEOTIDE SEQUENCE [LARGE SCALE GENOMIC DNA]</scope>
    <source>
        <strain evidence="13 14">JCM 31606</strain>
    </source>
</reference>
<keyword evidence="10" id="KW-0998">Cell outer membrane</keyword>
<accession>A0ABT2D392</accession>
<protein>
    <submittedName>
        <fullName evidence="13">Porin</fullName>
    </submittedName>
</protein>
<dbReference type="InterPro" id="IPR033900">
    <property type="entry name" value="Gram_neg_porin_domain"/>
</dbReference>
<sequence>MNKSILAFAALGGCAALACAQSQEGTSVYTREQPAPTRPAQPPVPLSSVSGWWFGSLGNDAALYPTGREYSLEYLALGDVGDPYGGSAAGHAASVIANGNRRDSNLVQYYRPPVNGFSGGASYSRDDTRDPSNRAWGMSLGYSFGPITLRAAHQNKHVAKVRLYDLAGNNMEAKNSLIAANVRFKWGTAYAAYSANSGWGTTPLFNPDNPYSASMAATPSTDSRDAMAGIAVPHGHMTWLASFVHRNDRDLANRDANELAFGASYTLNRRTDFYAAYSYTQNLSIAGVPRTSFDARGRTSSALSFGLRHSF</sequence>
<keyword evidence="3" id="KW-0813">Transport</keyword>
<feature type="chain" id="PRO_5045287822" evidence="11">
    <location>
        <begin position="21"/>
        <end position="311"/>
    </location>
</feature>
<dbReference type="InterPro" id="IPR050298">
    <property type="entry name" value="Gram-neg_bact_OMP"/>
</dbReference>
<evidence type="ECO:0000256" key="6">
    <source>
        <dbReference type="ARBA" id="ARBA00022729"/>
    </source>
</evidence>
<evidence type="ECO:0000256" key="1">
    <source>
        <dbReference type="ARBA" id="ARBA00004571"/>
    </source>
</evidence>
<comment type="caution">
    <text evidence="13">The sequence shown here is derived from an EMBL/GenBank/DDBJ whole genome shotgun (WGS) entry which is preliminary data.</text>
</comment>
<keyword evidence="14" id="KW-1185">Reference proteome</keyword>
<evidence type="ECO:0000256" key="2">
    <source>
        <dbReference type="ARBA" id="ARBA00011233"/>
    </source>
</evidence>
<dbReference type="RefSeq" id="WP_258813431.1">
    <property type="nucleotide sequence ID" value="NZ_JANUGU010000007.1"/>
</dbReference>
<evidence type="ECO:0000313" key="14">
    <source>
        <dbReference type="Proteomes" id="UP001204621"/>
    </source>
</evidence>
<evidence type="ECO:0000256" key="10">
    <source>
        <dbReference type="ARBA" id="ARBA00023237"/>
    </source>
</evidence>
<keyword evidence="9" id="KW-0472">Membrane</keyword>
<keyword evidence="8" id="KW-0626">Porin</keyword>
<comment type="subunit">
    <text evidence="2">Homotrimer.</text>
</comment>
<dbReference type="Pfam" id="PF13609">
    <property type="entry name" value="Porin_4"/>
    <property type="match status" value="1"/>
</dbReference>
<comment type="subcellular location">
    <subcellularLocation>
        <location evidence="1">Cell outer membrane</location>
        <topology evidence="1">Multi-pass membrane protein</topology>
    </subcellularLocation>
</comment>
<dbReference type="PANTHER" id="PTHR34501:SF9">
    <property type="entry name" value="MAJOR OUTER MEMBRANE PROTEIN P.IA"/>
    <property type="match status" value="1"/>
</dbReference>
<dbReference type="PROSITE" id="PS51257">
    <property type="entry name" value="PROKAR_LIPOPROTEIN"/>
    <property type="match status" value="1"/>
</dbReference>
<name>A0ABT2D392_9BURK</name>
<dbReference type="SUPFAM" id="SSF56935">
    <property type="entry name" value="Porins"/>
    <property type="match status" value="1"/>
</dbReference>
<evidence type="ECO:0000259" key="12">
    <source>
        <dbReference type="Pfam" id="PF13609"/>
    </source>
</evidence>
<organism evidence="13 14">
    <name type="scientific">Massilia terrae</name>
    <dbReference type="NCBI Taxonomy" id="1811224"/>
    <lineage>
        <taxon>Bacteria</taxon>
        <taxon>Pseudomonadati</taxon>
        <taxon>Pseudomonadota</taxon>
        <taxon>Betaproteobacteria</taxon>
        <taxon>Burkholderiales</taxon>
        <taxon>Oxalobacteraceae</taxon>
        <taxon>Telluria group</taxon>
        <taxon>Massilia</taxon>
    </lineage>
</organism>
<dbReference type="Proteomes" id="UP001204621">
    <property type="component" value="Unassembled WGS sequence"/>
</dbReference>
<evidence type="ECO:0000313" key="13">
    <source>
        <dbReference type="EMBL" id="MCS0660246.1"/>
    </source>
</evidence>
<evidence type="ECO:0000256" key="9">
    <source>
        <dbReference type="ARBA" id="ARBA00023136"/>
    </source>
</evidence>